<proteinExistence type="predicted"/>
<organism evidence="3 4">
    <name type="scientific">Polaribacter batillariae</name>
    <dbReference type="NCBI Taxonomy" id="2808900"/>
    <lineage>
        <taxon>Bacteria</taxon>
        <taxon>Pseudomonadati</taxon>
        <taxon>Bacteroidota</taxon>
        <taxon>Flavobacteriia</taxon>
        <taxon>Flavobacteriales</taxon>
        <taxon>Flavobacteriaceae</taxon>
    </lineage>
</organism>
<feature type="transmembrane region" description="Helical" evidence="1">
    <location>
        <begin position="73"/>
        <end position="94"/>
    </location>
</feature>
<dbReference type="InterPro" id="IPR003675">
    <property type="entry name" value="Rce1/LyrA-like_dom"/>
</dbReference>
<reference evidence="3 4" key="1">
    <citation type="submission" date="2021-03" db="EMBL/GenBank/DDBJ databases">
        <title>Complete genome of Polaribacter_sp.G4M1.</title>
        <authorList>
            <person name="Jeong S.W."/>
            <person name="Bae J.W."/>
        </authorList>
    </citation>
    <scope>NUCLEOTIDE SEQUENCE [LARGE SCALE GENOMIC DNA]</scope>
    <source>
        <strain evidence="3 4">G4M1</strain>
    </source>
</reference>
<gene>
    <name evidence="3" type="ORF">JL193_04150</name>
</gene>
<dbReference type="RefSeq" id="WP_207972618.1">
    <property type="nucleotide sequence ID" value="NZ_CP071795.1"/>
</dbReference>
<keyword evidence="3" id="KW-0378">Hydrolase</keyword>
<dbReference type="GO" id="GO:0008237">
    <property type="term" value="F:metallopeptidase activity"/>
    <property type="evidence" value="ECO:0007669"/>
    <property type="project" value="UniProtKB-KW"/>
</dbReference>
<evidence type="ECO:0000256" key="1">
    <source>
        <dbReference type="SAM" id="Phobius"/>
    </source>
</evidence>
<keyword evidence="1" id="KW-0812">Transmembrane</keyword>
<dbReference type="Proteomes" id="UP000663935">
    <property type="component" value="Chromosome"/>
</dbReference>
<keyword evidence="1" id="KW-0472">Membrane</keyword>
<name>A0ABX7T080_9FLAO</name>
<feature type="transmembrane region" description="Helical" evidence="1">
    <location>
        <begin position="132"/>
        <end position="152"/>
    </location>
</feature>
<evidence type="ECO:0000259" key="2">
    <source>
        <dbReference type="Pfam" id="PF02517"/>
    </source>
</evidence>
<keyword evidence="4" id="KW-1185">Reference proteome</keyword>
<accession>A0ABX7T080</accession>
<keyword evidence="3" id="KW-0482">Metalloprotease</keyword>
<sequence length="179" mass="20769">MKETFLNLIAYFKNPILKQDSNTNLNYRFKLFFKLLLICVLTGIIITPIFALLEVLDWINMDAHEVEKMFKGMAKWKVLLLGAVVVPVLEELLFRAPITAFNKPKSFRFAFYFFALLFGFVHITNFKMTTNVLLLAPILVLPQILIGFYLGYIRVRLGLQWSMLLHGCYNGFFLAISFL</sequence>
<feature type="domain" description="CAAX prenyl protease 2/Lysostaphin resistance protein A-like" evidence="2">
    <location>
        <begin position="76"/>
        <end position="171"/>
    </location>
</feature>
<keyword evidence="1" id="KW-1133">Transmembrane helix</keyword>
<evidence type="ECO:0000313" key="3">
    <source>
        <dbReference type="EMBL" id="QTD38488.1"/>
    </source>
</evidence>
<dbReference type="EMBL" id="CP071795">
    <property type="protein sequence ID" value="QTD38488.1"/>
    <property type="molecule type" value="Genomic_DNA"/>
</dbReference>
<protein>
    <submittedName>
        <fullName evidence="3">CPBP family intramembrane metalloprotease</fullName>
    </submittedName>
</protein>
<feature type="transmembrane region" description="Helical" evidence="1">
    <location>
        <begin position="31"/>
        <end position="53"/>
    </location>
</feature>
<dbReference type="Pfam" id="PF02517">
    <property type="entry name" value="Rce1-like"/>
    <property type="match status" value="1"/>
</dbReference>
<keyword evidence="3" id="KW-0645">Protease</keyword>
<feature type="transmembrane region" description="Helical" evidence="1">
    <location>
        <begin position="106"/>
        <end position="126"/>
    </location>
</feature>
<evidence type="ECO:0000313" key="4">
    <source>
        <dbReference type="Proteomes" id="UP000663935"/>
    </source>
</evidence>